<comment type="subcellular location">
    <subcellularLocation>
        <location evidence="1">Membrane</location>
        <topology evidence="1">Multi-pass membrane protein</topology>
    </subcellularLocation>
</comment>
<evidence type="ECO:0000256" key="2">
    <source>
        <dbReference type="ARBA" id="ARBA00010519"/>
    </source>
</evidence>
<dbReference type="InterPro" id="IPR039428">
    <property type="entry name" value="NUOK/Mnh_C1-like"/>
</dbReference>
<organism evidence="12">
    <name type="scientific">Augocoris gomesii</name>
    <dbReference type="NCBI Taxonomy" id="2080387"/>
    <lineage>
        <taxon>Eukaryota</taxon>
        <taxon>Metazoa</taxon>
        <taxon>Ecdysozoa</taxon>
        <taxon>Arthropoda</taxon>
        <taxon>Hexapoda</taxon>
        <taxon>Insecta</taxon>
        <taxon>Pterygota</taxon>
        <taxon>Neoptera</taxon>
        <taxon>Paraneoptera</taxon>
        <taxon>Hemiptera</taxon>
        <taxon>Heteroptera</taxon>
        <taxon>Panheteroptera</taxon>
        <taxon>Pentatomomorpha</taxon>
        <taxon>Pentatomoidea</taxon>
        <taxon>Scutelleridae</taxon>
        <taxon>Scutellerinae</taxon>
        <taxon>Augocoris</taxon>
    </lineage>
</organism>
<comment type="similarity">
    <text evidence="2">Belongs to the complex I subunit 4L family.</text>
</comment>
<protein>
    <recommendedName>
        <fullName evidence="3">NADH-ubiquinone oxidoreductase chain 4L</fullName>
    </recommendedName>
    <alternativeName>
        <fullName evidence="9">NADH dehydrogenase subunit 4L</fullName>
    </alternativeName>
</protein>
<feature type="transmembrane region" description="Helical" evidence="11">
    <location>
        <begin position="6"/>
        <end position="23"/>
    </location>
</feature>
<dbReference type="GO" id="GO:0016020">
    <property type="term" value="C:membrane"/>
    <property type="evidence" value="ECO:0007669"/>
    <property type="project" value="UniProtKB-SubCell"/>
</dbReference>
<accession>A0A2P1CMH5</accession>
<keyword evidence="6 11" id="KW-1133">Transmembrane helix</keyword>
<feature type="transmembrane region" description="Helical" evidence="11">
    <location>
        <begin position="60"/>
        <end position="81"/>
    </location>
</feature>
<keyword evidence="8 11" id="KW-0472">Membrane</keyword>
<reference evidence="12" key="1">
    <citation type="journal article" date="2018" name="Cladistics">
        <title>Phylogeny and the colourful history of jewel bugs (Insecta: Hemiptera: Scutelleridae).</title>
        <authorList>
            <person name="Wu Y."/>
            <person name="Redei D."/>
            <person name="Eger J."/>
            <person name="Wang Y."/>
            <person name="Wu H."/>
            <person name="Carapezza A."/>
            <person name="Kment P."/>
            <person name="Cai B."/>
            <person name="Sun X."/>
            <person name="Guo P."/>
            <person name="Luo J."/>
            <person name="Xie Q."/>
        </authorList>
    </citation>
    <scope>NUCLEOTIDE SEQUENCE</scope>
</reference>
<geneLocation type="mitochondrion" evidence="12"/>
<dbReference type="GO" id="GO:0008137">
    <property type="term" value="F:NADH dehydrogenase (ubiquinone) activity"/>
    <property type="evidence" value="ECO:0007669"/>
    <property type="project" value="UniProtKB-EC"/>
</dbReference>
<evidence type="ECO:0000256" key="9">
    <source>
        <dbReference type="ARBA" id="ARBA00031586"/>
    </source>
</evidence>
<dbReference type="Pfam" id="PF00420">
    <property type="entry name" value="Oxidored_q2"/>
    <property type="match status" value="1"/>
</dbReference>
<keyword evidence="5" id="KW-1278">Translocase</keyword>
<dbReference type="Gene3D" id="1.10.287.3510">
    <property type="match status" value="1"/>
</dbReference>
<evidence type="ECO:0000256" key="6">
    <source>
        <dbReference type="ARBA" id="ARBA00022989"/>
    </source>
</evidence>
<evidence type="ECO:0000256" key="10">
    <source>
        <dbReference type="ARBA" id="ARBA00049551"/>
    </source>
</evidence>
<name>A0A2P1CMH5_9HEMI</name>
<evidence type="ECO:0000313" key="12">
    <source>
        <dbReference type="EMBL" id="AVJ52519.1"/>
    </source>
</evidence>
<gene>
    <name evidence="12" type="primary">ND4L</name>
</gene>
<keyword evidence="7" id="KW-0520">NAD</keyword>
<evidence type="ECO:0000256" key="7">
    <source>
        <dbReference type="ARBA" id="ARBA00023027"/>
    </source>
</evidence>
<sequence>MFSMFVYIIIIPMVCGIVAFCSYHNHLLLALLSLEFIVLSLFYSLIILMVMYGYELYCSLFFLVFSVCEGALGLSILVKMVRSQGNDYLMSMSILSW</sequence>
<evidence type="ECO:0000256" key="3">
    <source>
        <dbReference type="ARBA" id="ARBA00016612"/>
    </source>
</evidence>
<dbReference type="AlphaFoldDB" id="A0A2P1CMH5"/>
<keyword evidence="4 11" id="KW-0812">Transmembrane</keyword>
<feature type="transmembrane region" description="Helical" evidence="11">
    <location>
        <begin position="30"/>
        <end position="54"/>
    </location>
</feature>
<keyword evidence="12" id="KW-0496">Mitochondrion</keyword>
<evidence type="ECO:0000256" key="5">
    <source>
        <dbReference type="ARBA" id="ARBA00022967"/>
    </source>
</evidence>
<evidence type="ECO:0000256" key="8">
    <source>
        <dbReference type="ARBA" id="ARBA00023136"/>
    </source>
</evidence>
<dbReference type="EMBL" id="MF173877">
    <property type="protein sequence ID" value="AVJ52519.1"/>
    <property type="molecule type" value="Genomic_DNA"/>
</dbReference>
<evidence type="ECO:0000256" key="4">
    <source>
        <dbReference type="ARBA" id="ARBA00022692"/>
    </source>
</evidence>
<evidence type="ECO:0000256" key="11">
    <source>
        <dbReference type="SAM" id="Phobius"/>
    </source>
</evidence>
<evidence type="ECO:0000256" key="1">
    <source>
        <dbReference type="ARBA" id="ARBA00004141"/>
    </source>
</evidence>
<proteinExistence type="inferred from homology"/>
<comment type="catalytic activity">
    <reaction evidence="10">
        <text>a ubiquinone + NADH + 5 H(+)(in) = a ubiquinol + NAD(+) + 4 H(+)(out)</text>
        <dbReference type="Rhea" id="RHEA:29091"/>
        <dbReference type="Rhea" id="RHEA-COMP:9565"/>
        <dbReference type="Rhea" id="RHEA-COMP:9566"/>
        <dbReference type="ChEBI" id="CHEBI:15378"/>
        <dbReference type="ChEBI" id="CHEBI:16389"/>
        <dbReference type="ChEBI" id="CHEBI:17976"/>
        <dbReference type="ChEBI" id="CHEBI:57540"/>
        <dbReference type="ChEBI" id="CHEBI:57945"/>
        <dbReference type="EC" id="7.1.1.2"/>
    </reaction>
</comment>